<name>A0A0Y0A8A9_9CAUD</name>
<gene>
    <name evidence="2" type="ORF">SEA_WEISS13_84</name>
</gene>
<keyword evidence="1" id="KW-1133">Transmembrane helix</keyword>
<keyword evidence="1" id="KW-0812">Transmembrane</keyword>
<sequence length="47" mass="4987">MSEIVKVAAATLSVVVITVVGIMAIVFADNVGQQPDYLRCEMSNSSE</sequence>
<protein>
    <submittedName>
        <fullName evidence="2">Uncharacterized protein</fullName>
    </submittedName>
</protein>
<dbReference type="EMBL" id="KT591076">
    <property type="protein sequence ID" value="AMB17298.1"/>
    <property type="molecule type" value="Genomic_DNA"/>
</dbReference>
<feature type="transmembrane region" description="Helical" evidence="1">
    <location>
        <begin position="7"/>
        <end position="28"/>
    </location>
</feature>
<organism evidence="2 3">
    <name type="scientific">Mycobacterium phage Weiss13</name>
    <dbReference type="NCBI Taxonomy" id="1784843"/>
    <lineage>
        <taxon>Viruses</taxon>
        <taxon>Duplodnaviria</taxon>
        <taxon>Heunggongvirae</taxon>
        <taxon>Uroviricota</taxon>
        <taxon>Caudoviricetes</taxon>
        <taxon>Papyrusvirus</taxon>
        <taxon>Papyrusvirus send513</taxon>
    </lineage>
</organism>
<keyword evidence="1" id="KW-0472">Membrane</keyword>
<dbReference type="Proteomes" id="UP000224265">
    <property type="component" value="Segment"/>
</dbReference>
<proteinExistence type="predicted"/>
<accession>A0A0Y0A8A9</accession>
<evidence type="ECO:0000313" key="3">
    <source>
        <dbReference type="Proteomes" id="UP000224265"/>
    </source>
</evidence>
<evidence type="ECO:0000313" key="2">
    <source>
        <dbReference type="EMBL" id="AMB17298.1"/>
    </source>
</evidence>
<evidence type="ECO:0000256" key="1">
    <source>
        <dbReference type="SAM" id="Phobius"/>
    </source>
</evidence>
<reference evidence="2 3" key="1">
    <citation type="submission" date="2015-08" db="EMBL/GenBank/DDBJ databases">
        <authorList>
            <person name="Adams C.A."/>
            <person name="Ardeshna N.S."/>
            <person name="Badithe A.V."/>
            <person name="Badrani J.H."/>
            <person name="Birkholz E.A."/>
            <person name="Butler M."/>
            <person name="Chu A."/>
            <person name="Farmer C.N."/>
            <person name="Frischer G.M."/>
            <person name="Hsieh L.Y."/>
            <person name="Jackson K.B."/>
            <person name="Kagy D.N."/>
            <person name="Kendall J.C."/>
            <person name="Lin C.Y."/>
            <person name="Morgan M.N."/>
            <person name="Nachnani R."/>
            <person name="Nadeau S.M."/>
            <person name="Parikh M."/>
            <person name="Perez M.V."/>
            <person name="Peters C.E."/>
            <person name="Pogliano J."/>
            <person name="Popescu N.I."/>
            <person name="Shiao R."/>
            <person name="Song C.L."/>
            <person name="Ting J.M."/>
            <person name="Udani D.R."/>
            <person name="Waller L.B."/>
            <person name="Wang A.Y."/>
            <person name="Wu C.E."/>
            <person name="Yang A.B."/>
            <person name="Yao J."/>
            <person name="Zhang B.H."/>
            <person name="Anders K.R."/>
            <person name="Bradley K.W."/>
            <person name="Asai D.J."/>
            <person name="Bowman C.A."/>
            <person name="Russell D.A."/>
            <person name="Pope W.H."/>
            <person name="Jacobs-Sera D."/>
            <person name="Hendrix R.W."/>
            <person name="Hatfull G.F."/>
        </authorList>
    </citation>
    <scope>NUCLEOTIDE SEQUENCE [LARGE SCALE GENOMIC DNA]</scope>
</reference>